<evidence type="ECO:0000313" key="4">
    <source>
        <dbReference type="EMBL" id="KMP03859.1"/>
    </source>
</evidence>
<gene>
    <name evidence="4" type="ORF">CIRG_03551</name>
</gene>
<dbReference type="AlphaFoldDB" id="A0A0J6Y9Z6"/>
<evidence type="ECO:0000256" key="1">
    <source>
        <dbReference type="ARBA" id="ARBA00007785"/>
    </source>
</evidence>
<evidence type="ECO:0000256" key="2">
    <source>
        <dbReference type="ARBA" id="ARBA00023157"/>
    </source>
</evidence>
<dbReference type="Proteomes" id="UP000054565">
    <property type="component" value="Unassembled WGS sequence"/>
</dbReference>
<comment type="similarity">
    <text evidence="1">Belongs to the PET191 family.</text>
</comment>
<evidence type="ECO:0008006" key="6">
    <source>
        <dbReference type="Google" id="ProtNLM"/>
    </source>
</evidence>
<dbReference type="EMBL" id="DS028094">
    <property type="protein sequence ID" value="KMP03859.1"/>
    <property type="molecule type" value="Genomic_DNA"/>
</dbReference>
<protein>
    <recommendedName>
        <fullName evidence="6">Cytochrome c oxidase assembly protein</fullName>
    </recommendedName>
</protein>
<dbReference type="PANTHER" id="PTHR28627">
    <property type="entry name" value="CYTOCHROME C OXIDASE ASSEMBLY FACTOR 5"/>
    <property type="match status" value="1"/>
</dbReference>
<dbReference type="GO" id="GO:0005739">
    <property type="term" value="C:mitochondrion"/>
    <property type="evidence" value="ECO:0007669"/>
    <property type="project" value="TreeGrafter"/>
</dbReference>
<evidence type="ECO:0000313" key="5">
    <source>
        <dbReference type="Proteomes" id="UP000054565"/>
    </source>
</evidence>
<sequence length="123" mass="13828">MPSSCKDIRLALAQCLQESDCIMVQRNTPRECLREPHLDQLPVKCQQLRKGLSECKRGMVDMRKRFRGNAPVSLTKETDTDTGEVVEKRTPVPQLYAGKPAVQSIKQTSGDEAQMDPEKTRGL</sequence>
<evidence type="ECO:0000256" key="3">
    <source>
        <dbReference type="SAM" id="MobiDB-lite"/>
    </source>
</evidence>
<dbReference type="PANTHER" id="PTHR28627:SF1">
    <property type="entry name" value="CYTOCHROME C OXIDASE ASSEMBLY FACTOR 5"/>
    <property type="match status" value="1"/>
</dbReference>
<dbReference type="Pfam" id="PF10203">
    <property type="entry name" value="Pet191_N"/>
    <property type="match status" value="1"/>
</dbReference>
<accession>A0A0J6Y9Z6</accession>
<dbReference type="InterPro" id="IPR018793">
    <property type="entry name" value="Cyt_c_oxidase_assmbl_Pet191"/>
</dbReference>
<proteinExistence type="inferred from homology"/>
<reference evidence="5" key="1">
    <citation type="journal article" date="2010" name="Genome Res.">
        <title>Population genomic sequencing of Coccidioides fungi reveals recent hybridization and transposon control.</title>
        <authorList>
            <person name="Neafsey D.E."/>
            <person name="Barker B.M."/>
            <person name="Sharpton T.J."/>
            <person name="Stajich J.E."/>
            <person name="Park D.J."/>
            <person name="Whiston E."/>
            <person name="Hung C.-Y."/>
            <person name="McMahan C."/>
            <person name="White J."/>
            <person name="Sykes S."/>
            <person name="Heiman D."/>
            <person name="Young S."/>
            <person name="Zeng Q."/>
            <person name="Abouelleil A."/>
            <person name="Aftuck L."/>
            <person name="Bessette D."/>
            <person name="Brown A."/>
            <person name="FitzGerald M."/>
            <person name="Lui A."/>
            <person name="Macdonald J.P."/>
            <person name="Priest M."/>
            <person name="Orbach M.J."/>
            <person name="Galgiani J.N."/>
            <person name="Kirkland T.N."/>
            <person name="Cole G.T."/>
            <person name="Birren B.W."/>
            <person name="Henn M.R."/>
            <person name="Taylor J.W."/>
            <person name="Rounsley S.D."/>
        </authorList>
    </citation>
    <scope>NUCLEOTIDE SEQUENCE [LARGE SCALE GENOMIC DNA]</scope>
    <source>
        <strain evidence="5">RMSCC 2394</strain>
    </source>
</reference>
<keyword evidence="2" id="KW-1015">Disulfide bond</keyword>
<organism evidence="4 5">
    <name type="scientific">Coccidioides immitis RMSCC 2394</name>
    <dbReference type="NCBI Taxonomy" id="404692"/>
    <lineage>
        <taxon>Eukaryota</taxon>
        <taxon>Fungi</taxon>
        <taxon>Dikarya</taxon>
        <taxon>Ascomycota</taxon>
        <taxon>Pezizomycotina</taxon>
        <taxon>Eurotiomycetes</taxon>
        <taxon>Eurotiomycetidae</taxon>
        <taxon>Onygenales</taxon>
        <taxon>Onygenaceae</taxon>
        <taxon>Coccidioides</taxon>
    </lineage>
</organism>
<dbReference type="OrthoDB" id="282149at2759"/>
<feature type="region of interest" description="Disordered" evidence="3">
    <location>
        <begin position="70"/>
        <end position="123"/>
    </location>
</feature>
<dbReference type="STRING" id="404692.A0A0J6Y9Z6"/>
<dbReference type="GO" id="GO:0033617">
    <property type="term" value="P:mitochondrial respiratory chain complex IV assembly"/>
    <property type="evidence" value="ECO:0007669"/>
    <property type="project" value="TreeGrafter"/>
</dbReference>
<name>A0A0J6Y9Z6_COCIT</name>